<protein>
    <recommendedName>
        <fullName evidence="6">Nucleoporin Nup159/Nup146 N-terminal domain-containing protein</fullName>
    </recommendedName>
</protein>
<dbReference type="Gene3D" id="2.130.10.10">
    <property type="entry name" value="YVTN repeat-like/Quinoprotein amine dehydrogenase"/>
    <property type="match status" value="1"/>
</dbReference>
<dbReference type="Pfam" id="PF16755">
    <property type="entry name" value="Beta-prop_NUP159_NUP214"/>
    <property type="match status" value="1"/>
</dbReference>
<dbReference type="STRING" id="1229662.W3XMP8"/>
<feature type="compositionally biased region" description="Polar residues" evidence="5">
    <location>
        <begin position="908"/>
        <end position="920"/>
    </location>
</feature>
<feature type="compositionally biased region" description="Acidic residues" evidence="5">
    <location>
        <begin position="988"/>
        <end position="1028"/>
    </location>
</feature>
<dbReference type="OrthoDB" id="248320at2759"/>
<feature type="region of interest" description="Disordered" evidence="5">
    <location>
        <begin position="436"/>
        <end position="493"/>
    </location>
</feature>
<dbReference type="GO" id="GO:0006606">
    <property type="term" value="P:protein import into nucleus"/>
    <property type="evidence" value="ECO:0007669"/>
    <property type="project" value="TreeGrafter"/>
</dbReference>
<dbReference type="PANTHER" id="PTHR23193:SF23">
    <property type="entry name" value="NUCLEAR PORE COMPLEX PROTEIN NUP153"/>
    <property type="match status" value="1"/>
</dbReference>
<dbReference type="InterPro" id="IPR026054">
    <property type="entry name" value="Nucleoporin"/>
</dbReference>
<dbReference type="GO" id="GO:0008139">
    <property type="term" value="F:nuclear localization sequence binding"/>
    <property type="evidence" value="ECO:0007669"/>
    <property type="project" value="TreeGrafter"/>
</dbReference>
<feature type="compositionally biased region" description="Basic and acidic residues" evidence="5">
    <location>
        <begin position="1148"/>
        <end position="1171"/>
    </location>
</feature>
<dbReference type="InterPro" id="IPR039462">
    <property type="entry name" value="Nup159/Nup146_N"/>
</dbReference>
<keyword evidence="4" id="KW-0175">Coiled coil</keyword>
<feature type="domain" description="Nucleoporin Nup159/Nup146 N-terminal" evidence="6">
    <location>
        <begin position="40"/>
        <end position="408"/>
    </location>
</feature>
<evidence type="ECO:0000256" key="4">
    <source>
        <dbReference type="SAM" id="Coils"/>
    </source>
</evidence>
<feature type="compositionally biased region" description="Polar residues" evidence="5">
    <location>
        <begin position="1464"/>
        <end position="1474"/>
    </location>
</feature>
<dbReference type="HOGENOM" id="CLU_003852_0_0_1"/>
<feature type="compositionally biased region" description="Polar residues" evidence="5">
    <location>
        <begin position="738"/>
        <end position="750"/>
    </location>
</feature>
<feature type="compositionally biased region" description="Polar residues" evidence="5">
    <location>
        <begin position="802"/>
        <end position="821"/>
    </location>
</feature>
<keyword evidence="8" id="KW-1185">Reference proteome</keyword>
<dbReference type="FunFam" id="2.130.10.10:FF:000645">
    <property type="entry name" value="Putative nuclear pore complex subunit Nup159"/>
    <property type="match status" value="1"/>
</dbReference>
<feature type="compositionally biased region" description="Low complexity" evidence="5">
    <location>
        <begin position="926"/>
        <end position="936"/>
    </location>
</feature>
<feature type="region of interest" description="Disordered" evidence="5">
    <location>
        <begin position="605"/>
        <end position="1172"/>
    </location>
</feature>
<comment type="subcellular location">
    <subcellularLocation>
        <location evidence="1">Nucleus</location>
    </subcellularLocation>
</comment>
<dbReference type="Proteomes" id="UP000030651">
    <property type="component" value="Unassembled WGS sequence"/>
</dbReference>
<feature type="region of interest" description="Disordered" evidence="5">
    <location>
        <begin position="1426"/>
        <end position="1474"/>
    </location>
</feature>
<feature type="coiled-coil region" evidence="4">
    <location>
        <begin position="1348"/>
        <end position="1382"/>
    </location>
</feature>
<evidence type="ECO:0000313" key="8">
    <source>
        <dbReference type="Proteomes" id="UP000030651"/>
    </source>
</evidence>
<dbReference type="PANTHER" id="PTHR23193">
    <property type="entry name" value="NUCLEAR PORE COMPLEX PROTEIN NUP"/>
    <property type="match status" value="1"/>
</dbReference>
<dbReference type="GO" id="GO:0005643">
    <property type="term" value="C:nuclear pore"/>
    <property type="evidence" value="ECO:0007669"/>
    <property type="project" value="TreeGrafter"/>
</dbReference>
<evidence type="ECO:0000259" key="6">
    <source>
        <dbReference type="Pfam" id="PF16755"/>
    </source>
</evidence>
<evidence type="ECO:0000313" key="7">
    <source>
        <dbReference type="EMBL" id="ETS87318.1"/>
    </source>
</evidence>
<feature type="compositionally biased region" description="Low complexity" evidence="5">
    <location>
        <begin position="706"/>
        <end position="721"/>
    </location>
</feature>
<reference evidence="8" key="1">
    <citation type="journal article" date="2015" name="BMC Genomics">
        <title>Genomic and transcriptomic analysis of the endophytic fungus Pestalotiopsis fici reveals its lifestyle and high potential for synthesis of natural products.</title>
        <authorList>
            <person name="Wang X."/>
            <person name="Zhang X."/>
            <person name="Liu L."/>
            <person name="Xiang M."/>
            <person name="Wang W."/>
            <person name="Sun X."/>
            <person name="Che Y."/>
            <person name="Guo L."/>
            <person name="Liu G."/>
            <person name="Guo L."/>
            <person name="Wang C."/>
            <person name="Yin W.B."/>
            <person name="Stadler M."/>
            <person name="Zhang X."/>
            <person name="Liu X."/>
        </authorList>
    </citation>
    <scope>NUCLEOTIDE SEQUENCE [LARGE SCALE GENOMIC DNA]</scope>
    <source>
        <strain evidence="8">W106-1 / CGMCC3.15140</strain>
    </source>
</reference>
<dbReference type="RefSeq" id="XP_007827918.1">
    <property type="nucleotide sequence ID" value="XM_007829727.1"/>
</dbReference>
<feature type="compositionally biased region" description="Low complexity" evidence="5">
    <location>
        <begin position="459"/>
        <end position="493"/>
    </location>
</feature>
<feature type="compositionally biased region" description="Low complexity" evidence="5">
    <location>
        <begin position="948"/>
        <end position="958"/>
    </location>
</feature>
<dbReference type="EMBL" id="KI912109">
    <property type="protein sequence ID" value="ETS87318.1"/>
    <property type="molecule type" value="Genomic_DNA"/>
</dbReference>
<dbReference type="eggNOG" id="KOG3630">
    <property type="taxonomic scope" value="Eukaryota"/>
</dbReference>
<name>W3XMP8_PESFW</name>
<feature type="compositionally biased region" description="Low complexity" evidence="5">
    <location>
        <begin position="781"/>
        <end position="801"/>
    </location>
</feature>
<keyword evidence="3" id="KW-0539">Nucleus</keyword>
<feature type="compositionally biased region" description="Polar residues" evidence="5">
    <location>
        <begin position="605"/>
        <end position="627"/>
    </location>
</feature>
<dbReference type="KEGG" id="pfy:PFICI_01146"/>
<sequence length="1542" mass="162116">MAFQQGQDLALIQTERLGFLSLAGEAKLQLTEPWTQAAASNASLISIANRKGLVAAAGPDNITIATTEAVRKAFEAPKVGDNDARPFAPQLQIRLTTRISHLAFTADENYLIISAELGGGLAVYDVQALLGGTAESAFQIPTNGEALRALVPNPQAAKGELVAVVTQKGNLLMANMNEKAFVTGPNGQILANQVSCVAWSTKGKQIVAGLGDGTIQQMTPEGEVKSQIPRPPSVEANYFVSFLSWLENDLFLAIYVSTGLDPPQSIYQLISRQGQTFTCQTLTDPVDPFGSDKVPHHTAVRLKDFPPNLQDLLIFSSSASPDVGLLTRAKAPLSDDNVTNAFTTTELLDDSKRATMPMNDSMETPIPIGTALDLSGKEPVYKPIPTDELEQSPGPLPGYWVLNEEGVLSVWWVIYTESIREGTTYPGLAAVEGNVSQPTQDQAPAIQMTKPNPFGASNGAAFGAPGGTSTTAFGSSSALGTKQSPWATQSTSTGGSAFGSNAFGGAGAAGGAQFGQTAFGKPAFGQTSTPSFGQSQALGAKSSPWATAASSGSGGSAFGSGGFASASKTPSAFGSTTAPSATGGFASFANQGGFSALGSNDSSSGTSIFASSKSNADQSTTTSTSSPFGAPASKPATAPSQPFGSTPFKLMSSFKPDPKANEESAMDDSNEGNSMFGSGFASAIGEPTKPTTSNIFGGQPSSGGLFSTTPTSTPAPSKFFSQTPATTSDGGGLFSLPAKSSSSLFGSMTPGTPKIKDEDSTPRRLQDIPDAPLPPDTISKASYPFGDSSSSSEFSAADSPANQKTPTDAPSPSNIPLSSTKLAEDSPPDSPAAEDAPLPPDPTTNQKLYKVDIPPLPDMTASKPKPAPADDAPLPPDPTTNKDIYNVKFAPIPGAEKPAEKKVGSVFDNVTSSQKSSSLFGNAGKSSQSNSIFSNSAGPAPSTSIFGSASKSGPLSSSVFDVGQKNVPKPISSGFLFPTDLPPVSSSSDEEAEEDDEDDEGEVDEDEDDEQAEDEEDDEVDQGDESDGASEGSGVDVAQDLSPQSTTKDRTTPAITPGSSFDGGLGGPFSTISKPEPERRSLFGEFGKNIPNLPQPNPLSPRSPSPVRNAFASRAAGDQSRSITAPGMASQILGTSQRAGSRGPPIVSKEKPLEDPRVEQRAKAKARKEAEETQLLVDEDDEIRQQQLNAPIVPTLELDEFIAHTGPLPLADDNIPAQVEAVYRDINAMIDTLGLNARSIENFIEGHARAFRHEHRDKHDLANPDDWTIGELEDLRAIVSEDLANELSDARIIDVEEKIAECQNLQREFKRDMAKWNEIQKMINAKLDPEQALLNRSLPLTAEQAARQNDLRRDFARLTKTLAEAEESLTMLKAKISSANAANGKTGSVPTIDAVVRTISKMTSMVEKRSGDVDVLENQMRKLRFATGSPAPGLGASTRSREGTPTPQRFGSSLLFSPDRSFRESTPTRNSVMRHSMSASVASIGNGMFAVRTPPRKKLSGFGEFEKKAVKERKAKRAGVLGKLKSSVEKKGAQVWALENIE</sequence>
<proteinExistence type="predicted"/>
<dbReference type="InterPro" id="IPR015943">
    <property type="entry name" value="WD40/YVTN_repeat-like_dom_sf"/>
</dbReference>
<evidence type="ECO:0000256" key="1">
    <source>
        <dbReference type="ARBA" id="ARBA00004123"/>
    </source>
</evidence>
<organism evidence="7 8">
    <name type="scientific">Pestalotiopsis fici (strain W106-1 / CGMCC3.15140)</name>
    <dbReference type="NCBI Taxonomy" id="1229662"/>
    <lineage>
        <taxon>Eukaryota</taxon>
        <taxon>Fungi</taxon>
        <taxon>Dikarya</taxon>
        <taxon>Ascomycota</taxon>
        <taxon>Pezizomycotina</taxon>
        <taxon>Sordariomycetes</taxon>
        <taxon>Xylariomycetidae</taxon>
        <taxon>Amphisphaeriales</taxon>
        <taxon>Sporocadaceae</taxon>
        <taxon>Pestalotiopsis</taxon>
    </lineage>
</organism>
<gene>
    <name evidence="7" type="ORF">PFICI_01146</name>
</gene>
<dbReference type="GO" id="GO:0006405">
    <property type="term" value="P:RNA export from nucleus"/>
    <property type="evidence" value="ECO:0007669"/>
    <property type="project" value="TreeGrafter"/>
</dbReference>
<dbReference type="GO" id="GO:0017056">
    <property type="term" value="F:structural constituent of nuclear pore"/>
    <property type="evidence" value="ECO:0007669"/>
    <property type="project" value="TreeGrafter"/>
</dbReference>
<dbReference type="GeneID" id="19266159"/>
<keyword evidence="2" id="KW-0813">Transport</keyword>
<feature type="compositionally biased region" description="Polar residues" evidence="5">
    <location>
        <begin position="1443"/>
        <end position="1455"/>
    </location>
</feature>
<dbReference type="InParanoid" id="W3XMP8"/>
<evidence type="ECO:0000256" key="5">
    <source>
        <dbReference type="SAM" id="MobiDB-lite"/>
    </source>
</evidence>
<feature type="compositionally biased region" description="Pro residues" evidence="5">
    <location>
        <begin position="1093"/>
        <end position="1104"/>
    </location>
</feature>
<dbReference type="OMA" id="RGQCASI"/>
<evidence type="ECO:0000256" key="3">
    <source>
        <dbReference type="ARBA" id="ARBA00023242"/>
    </source>
</evidence>
<evidence type="ECO:0000256" key="2">
    <source>
        <dbReference type="ARBA" id="ARBA00022448"/>
    </source>
</evidence>
<feature type="compositionally biased region" description="Basic and acidic residues" evidence="5">
    <location>
        <begin position="754"/>
        <end position="767"/>
    </location>
</feature>
<accession>W3XMP8</accession>
<dbReference type="SUPFAM" id="SSF117289">
    <property type="entry name" value="Nucleoporin domain"/>
    <property type="match status" value="1"/>
</dbReference>